<protein>
    <submittedName>
        <fullName evidence="1">DUF2073 domain-containing protein</fullName>
    </submittedName>
</protein>
<organism evidence="1 2">
    <name type="scientific">Methermicoccus shengliensis</name>
    <dbReference type="NCBI Taxonomy" id="660064"/>
    <lineage>
        <taxon>Archaea</taxon>
        <taxon>Methanobacteriati</taxon>
        <taxon>Methanobacteriota</taxon>
        <taxon>Stenosarchaea group</taxon>
        <taxon>Methanomicrobia</taxon>
        <taxon>Methanosarcinales</taxon>
        <taxon>Methermicoccaceae</taxon>
        <taxon>Methermicoccus</taxon>
    </lineage>
</organism>
<dbReference type="AlphaFoldDB" id="A0A832RU76"/>
<proteinExistence type="predicted"/>
<dbReference type="RefSeq" id="WP_042687087.1">
    <property type="nucleotide sequence ID" value="NZ_DUIH01000022.1"/>
</dbReference>
<dbReference type="InterPro" id="IPR012017">
    <property type="entry name" value="OapB-like"/>
</dbReference>
<reference evidence="1" key="1">
    <citation type="journal article" date="2020" name="bioRxiv">
        <title>A rank-normalized archaeal taxonomy based on genome phylogeny resolves widespread incomplete and uneven classifications.</title>
        <authorList>
            <person name="Rinke C."/>
            <person name="Chuvochina M."/>
            <person name="Mussig A.J."/>
            <person name="Chaumeil P.-A."/>
            <person name="Waite D.W."/>
            <person name="Whitman W.B."/>
            <person name="Parks D.H."/>
            <person name="Hugenholtz P."/>
        </authorList>
    </citation>
    <scope>NUCLEOTIDE SEQUENCE</scope>
    <source>
        <strain evidence="1">UBA12518</strain>
    </source>
</reference>
<dbReference type="PIRSF" id="PIRSF004977">
    <property type="entry name" value="UCP004977"/>
    <property type="match status" value="1"/>
</dbReference>
<accession>A0A832RU76</accession>
<gene>
    <name evidence="1" type="ORF">HA299_06970</name>
</gene>
<evidence type="ECO:0000313" key="1">
    <source>
        <dbReference type="EMBL" id="HIH70330.1"/>
    </source>
</evidence>
<evidence type="ECO:0000313" key="2">
    <source>
        <dbReference type="Proteomes" id="UP000600363"/>
    </source>
</evidence>
<dbReference type="EMBL" id="DUIH01000022">
    <property type="protein sequence ID" value="HIH70330.1"/>
    <property type="molecule type" value="Genomic_DNA"/>
</dbReference>
<sequence>MNGVEMDLVSEEMLSSLTSMEKIRYILDNVRQGKILVLERGLTPEEQSKLIEMTMSEINLDDFIGIEIESYPAKEESSLLRRLLKKPSLQTRLTMIGPARHLKTLKKDREVISALVSMR</sequence>
<dbReference type="Pfam" id="PF09846">
    <property type="entry name" value="OapB"/>
    <property type="match status" value="1"/>
</dbReference>
<name>A0A832RU76_9EURY</name>
<dbReference type="Proteomes" id="UP000600363">
    <property type="component" value="Unassembled WGS sequence"/>
</dbReference>
<comment type="caution">
    <text evidence="1">The sequence shown here is derived from an EMBL/GenBank/DDBJ whole genome shotgun (WGS) entry which is preliminary data.</text>
</comment>